<sequence>MDSSDDVCSASGKPQTNRAPGDDTTGHDINNSNLSSCELSSSQVATLTQRILHFLSTAGNDTLLAVFAALAVATFVILGRLGLLLIGLVAGVILHAHWDGAEDDLRNGGLDTSHHRRRRELGIEVANRLLEWQSQRTTEDGAHGQRSVVTKAESMHDTELSFSSFGPATAAALTALTDAIIKDYVTYWYAPILPLEETFPLSCRKILVNFITSLSSHLTRKRPADTFLQFVTNSSSMIIATNSDSSTPEEAVRKYLAQFPESSLANVLAVEQQQKKLKMVADDILSKFLDRTAYECEVVRNFLREIFAGLVLESVIKSCSQPDFINNWIIYLLQEGEPEIMNAIDAGLEHTRKDESVIDPSSDNLGASSHTCSGNPPSGIRPENSSESLPSQEGNGLKSSKAEPTHLKGAMSGEEVLQRVPQMMDTGNRAANGSSVSSTTTEGMTTPTSSEGEKPEEDSEERTQNLQFHENLESRGDQRSSTEVKKTDYVQQLSCQAPGTLPPPHTAMLGSEPASPPTLYGASVLIDDGSEPGDKAVIRSKPSNYYSLQIEPASSRQPGWIIFRKYADFEFLHEGLAAISRMNGIYSFSEKHPTLPTWKGQTKQALARNLESYLRDALRHERLAEFERMRRFLEKDRDLSITSSSVSAKPGFSFPRQSTFENMGKGVLEVLSNAPKGVAGGGKAVLEGVTGVFGSVGTTKKAHDMTTGQAKAPQSMKRTSASSLTAMDNRQHKERKDSGRSASLDLDSQMKEATKIPEQPGKGEGGAPHDILLTPSSAQIEPRVMPASNARGTGLSTGSREVDLRDSGLPPHQGSVTEESADQNTTPCPNDDHTQRQPEPVHPGSPSRPEARSASPKTTRRENCGSPITEDETRIAVELIFAVINELYTLSSAWNIRKTLLNAAKSYILRPGNPNLEAIRTLLQESMIDAQTSDEALAAYITKLRENSLPTQEEMSRWPPPLSSDEKERLRANARKLLIQRGMPQALMSIMGAAATGEALGKVFDCLQIEEISRGFIFALVLQALRAAIL</sequence>
<evidence type="ECO:0000256" key="3">
    <source>
        <dbReference type="SAM" id="Phobius"/>
    </source>
</evidence>
<feature type="compositionally biased region" description="Low complexity" evidence="2">
    <location>
        <begin position="433"/>
        <end position="450"/>
    </location>
</feature>
<reference evidence="5 6" key="1">
    <citation type="submission" date="2015-04" db="EMBL/GenBank/DDBJ databases">
        <authorList>
            <person name="Heijne W.H."/>
            <person name="Fedorova N.D."/>
            <person name="Nierman W.C."/>
            <person name="Vollebregt A.W."/>
            <person name="Zhao Z."/>
            <person name="Wu L."/>
            <person name="Kumar M."/>
            <person name="Stam H."/>
            <person name="van den Berg M.A."/>
            <person name="Pel H.J."/>
        </authorList>
    </citation>
    <scope>NUCLEOTIDE SEQUENCE [LARGE SCALE GENOMIC DNA]</scope>
    <source>
        <strain evidence="5 6">CBS 393.64</strain>
    </source>
</reference>
<dbReference type="InterPro" id="IPR036871">
    <property type="entry name" value="PX_dom_sf"/>
</dbReference>
<dbReference type="OrthoDB" id="41200at2759"/>
<organism evidence="5 6">
    <name type="scientific">Rasamsonia emersonii (strain ATCC 16479 / CBS 393.64 / IMI 116815)</name>
    <dbReference type="NCBI Taxonomy" id="1408163"/>
    <lineage>
        <taxon>Eukaryota</taxon>
        <taxon>Fungi</taxon>
        <taxon>Dikarya</taxon>
        <taxon>Ascomycota</taxon>
        <taxon>Pezizomycotina</taxon>
        <taxon>Eurotiomycetes</taxon>
        <taxon>Eurotiomycetidae</taxon>
        <taxon>Eurotiales</taxon>
        <taxon>Trichocomaceae</taxon>
        <taxon>Rasamsonia</taxon>
    </lineage>
</organism>
<feature type="compositionally biased region" description="Basic and acidic residues" evidence="2">
    <location>
        <begin position="470"/>
        <end position="488"/>
    </location>
</feature>
<dbReference type="Pfam" id="PF02194">
    <property type="entry name" value="PXA"/>
    <property type="match status" value="1"/>
</dbReference>
<dbReference type="InterPro" id="IPR013937">
    <property type="entry name" value="Sorting_nexin_C"/>
</dbReference>
<evidence type="ECO:0000256" key="2">
    <source>
        <dbReference type="SAM" id="MobiDB-lite"/>
    </source>
</evidence>
<feature type="compositionally biased region" description="Polar residues" evidence="2">
    <location>
        <begin position="814"/>
        <end position="828"/>
    </location>
</feature>
<feature type="compositionally biased region" description="Basic and acidic residues" evidence="2">
    <location>
        <begin position="729"/>
        <end position="739"/>
    </location>
</feature>
<feature type="region of interest" description="Disordered" evidence="2">
    <location>
        <begin position="1"/>
        <end position="32"/>
    </location>
</feature>
<feature type="region of interest" description="Disordered" evidence="2">
    <location>
        <begin position="699"/>
        <end position="749"/>
    </location>
</feature>
<feature type="region of interest" description="Disordered" evidence="2">
    <location>
        <begin position="356"/>
        <end position="404"/>
    </location>
</feature>
<feature type="domain" description="PXA" evidence="4">
    <location>
        <begin position="166"/>
        <end position="337"/>
    </location>
</feature>
<keyword evidence="3" id="KW-0472">Membrane</keyword>
<dbReference type="AlphaFoldDB" id="A0A0F4YNY9"/>
<evidence type="ECO:0000259" key="4">
    <source>
        <dbReference type="PROSITE" id="PS51207"/>
    </source>
</evidence>
<dbReference type="RefSeq" id="XP_013325960.1">
    <property type="nucleotide sequence ID" value="XM_013470506.1"/>
</dbReference>
<keyword evidence="3" id="KW-1133">Transmembrane helix</keyword>
<dbReference type="GeneID" id="25318979"/>
<feature type="compositionally biased region" description="Polar residues" evidence="2">
    <location>
        <begin position="383"/>
        <end position="398"/>
    </location>
</feature>
<dbReference type="CDD" id="cd06093">
    <property type="entry name" value="PX_domain"/>
    <property type="match status" value="1"/>
</dbReference>
<dbReference type="Gene3D" id="3.30.1520.10">
    <property type="entry name" value="Phox-like domain"/>
    <property type="match status" value="1"/>
</dbReference>
<evidence type="ECO:0000256" key="1">
    <source>
        <dbReference type="ARBA" id="ARBA00010883"/>
    </source>
</evidence>
<feature type="compositionally biased region" description="Polar residues" evidence="2">
    <location>
        <begin position="716"/>
        <end position="728"/>
    </location>
</feature>
<protein>
    <submittedName>
        <fullName evidence="5">PX domain protein</fullName>
    </submittedName>
</protein>
<dbReference type="PANTHER" id="PTHR22775">
    <property type="entry name" value="SORTING NEXIN"/>
    <property type="match status" value="1"/>
</dbReference>
<name>A0A0F4YNY9_RASE3</name>
<feature type="region of interest" description="Disordered" evidence="2">
    <location>
        <begin position="777"/>
        <end position="868"/>
    </location>
</feature>
<comment type="caution">
    <text evidence="5">The sequence shown here is derived from an EMBL/GenBank/DDBJ whole genome shotgun (WGS) entry which is preliminary data.</text>
</comment>
<comment type="similarity">
    <text evidence="1">Belongs to the sorting nexin family.</text>
</comment>
<dbReference type="STRING" id="1408163.A0A0F4YNY9"/>
<evidence type="ECO:0000313" key="6">
    <source>
        <dbReference type="Proteomes" id="UP000053958"/>
    </source>
</evidence>
<feature type="region of interest" description="Disordered" evidence="2">
    <location>
        <begin position="426"/>
        <end position="533"/>
    </location>
</feature>
<feature type="compositionally biased region" description="Polar residues" evidence="2">
    <location>
        <begin position="359"/>
        <end position="376"/>
    </location>
</feature>
<dbReference type="Pfam" id="PF00787">
    <property type="entry name" value="PX"/>
    <property type="match status" value="1"/>
</dbReference>
<dbReference type="GO" id="GO:0035091">
    <property type="term" value="F:phosphatidylinositol binding"/>
    <property type="evidence" value="ECO:0007669"/>
    <property type="project" value="InterPro"/>
</dbReference>
<feature type="transmembrane region" description="Helical" evidence="3">
    <location>
        <begin position="63"/>
        <end position="96"/>
    </location>
</feature>
<keyword evidence="3" id="KW-0812">Transmembrane</keyword>
<keyword evidence="6" id="KW-1185">Reference proteome</keyword>
<gene>
    <name evidence="5" type="ORF">T310_6684</name>
</gene>
<proteinExistence type="inferred from homology"/>
<feature type="compositionally biased region" description="Low complexity" evidence="2">
    <location>
        <begin position="844"/>
        <end position="856"/>
    </location>
</feature>
<dbReference type="EMBL" id="LASV01000357">
    <property type="protein sequence ID" value="KKA19348.1"/>
    <property type="molecule type" value="Genomic_DNA"/>
</dbReference>
<feature type="compositionally biased region" description="Polar residues" evidence="2">
    <location>
        <begin position="790"/>
        <end position="799"/>
    </location>
</feature>
<dbReference type="SMART" id="SM00313">
    <property type="entry name" value="PXA"/>
    <property type="match status" value="1"/>
</dbReference>
<accession>A0A0F4YNY9</accession>
<evidence type="ECO:0000313" key="5">
    <source>
        <dbReference type="EMBL" id="KKA19348.1"/>
    </source>
</evidence>
<dbReference type="Pfam" id="PF08628">
    <property type="entry name" value="Nexin_C"/>
    <property type="match status" value="1"/>
</dbReference>
<dbReference type="PROSITE" id="PS51207">
    <property type="entry name" value="PXA"/>
    <property type="match status" value="1"/>
</dbReference>
<dbReference type="SUPFAM" id="SSF64268">
    <property type="entry name" value="PX domain"/>
    <property type="match status" value="1"/>
</dbReference>
<dbReference type="InterPro" id="IPR003114">
    <property type="entry name" value="Phox_assoc"/>
</dbReference>
<dbReference type="InterPro" id="IPR001683">
    <property type="entry name" value="PX_dom"/>
</dbReference>
<dbReference type="Proteomes" id="UP000053958">
    <property type="component" value="Unassembled WGS sequence"/>
</dbReference>
<dbReference type="PANTHER" id="PTHR22775:SF47">
    <property type="entry name" value="MEIOTICALLY UP-REGULATED GENE 122 PROTEIN"/>
    <property type="match status" value="1"/>
</dbReference>